<keyword evidence="1" id="KW-0472">Membrane</keyword>
<comment type="caution">
    <text evidence="3">The sequence shown here is derived from an EMBL/GenBank/DDBJ whole genome shotgun (WGS) entry which is preliminary data.</text>
</comment>
<dbReference type="EMBL" id="VSSQ01029285">
    <property type="protein sequence ID" value="MPM79353.1"/>
    <property type="molecule type" value="Genomic_DNA"/>
</dbReference>
<keyword evidence="1" id="KW-1133">Transmembrane helix</keyword>
<sequence>MQEQSHFKNKAEKQKEENIKLLDKLENKKDIETQFLKSREDLLTEKVKLKDTLERQKKPLDKKAKKKYKNLKATITGIIIGYYVLLIVSIFYFTWDIMEQFTFILSIVPIVISILYLLITEQTINPIRYLTIQKEKYLEQTYKDFDFELAKLFENEDEITNLKSEIDRLKKASR</sequence>
<feature type="domain" description="Calcium uniporter protein C-terminal" evidence="2">
    <location>
        <begin position="13"/>
        <end position="151"/>
    </location>
</feature>
<dbReference type="AlphaFoldDB" id="A0A645CR04"/>
<gene>
    <name evidence="3" type="ORF">SDC9_126386</name>
</gene>
<proteinExistence type="predicted"/>
<dbReference type="InterPro" id="IPR006769">
    <property type="entry name" value="MCU_C"/>
</dbReference>
<evidence type="ECO:0000256" key="1">
    <source>
        <dbReference type="SAM" id="Phobius"/>
    </source>
</evidence>
<evidence type="ECO:0000259" key="2">
    <source>
        <dbReference type="Pfam" id="PF04678"/>
    </source>
</evidence>
<feature type="transmembrane region" description="Helical" evidence="1">
    <location>
        <begin position="73"/>
        <end position="95"/>
    </location>
</feature>
<evidence type="ECO:0000313" key="3">
    <source>
        <dbReference type="EMBL" id="MPM79353.1"/>
    </source>
</evidence>
<organism evidence="3">
    <name type="scientific">bioreactor metagenome</name>
    <dbReference type="NCBI Taxonomy" id="1076179"/>
    <lineage>
        <taxon>unclassified sequences</taxon>
        <taxon>metagenomes</taxon>
        <taxon>ecological metagenomes</taxon>
    </lineage>
</organism>
<name>A0A645CR04_9ZZZZ</name>
<reference evidence="3" key="1">
    <citation type="submission" date="2019-08" db="EMBL/GenBank/DDBJ databases">
        <authorList>
            <person name="Kucharzyk K."/>
            <person name="Murdoch R.W."/>
            <person name="Higgins S."/>
            <person name="Loffler F."/>
        </authorList>
    </citation>
    <scope>NUCLEOTIDE SEQUENCE</scope>
</reference>
<feature type="transmembrane region" description="Helical" evidence="1">
    <location>
        <begin position="101"/>
        <end position="119"/>
    </location>
</feature>
<keyword evidence="1" id="KW-0812">Transmembrane</keyword>
<accession>A0A645CR04</accession>
<dbReference type="Pfam" id="PF04678">
    <property type="entry name" value="MCU"/>
    <property type="match status" value="1"/>
</dbReference>
<protein>
    <recommendedName>
        <fullName evidence="2">Calcium uniporter protein C-terminal domain-containing protein</fullName>
    </recommendedName>
</protein>